<reference evidence="2" key="1">
    <citation type="submission" date="2018-06" db="EMBL/GenBank/DDBJ databases">
        <authorList>
            <person name="Zhirakovskaya E."/>
        </authorList>
    </citation>
    <scope>NUCLEOTIDE SEQUENCE</scope>
</reference>
<dbReference type="InterPro" id="IPR051460">
    <property type="entry name" value="HdrC_iron-sulfur_subunit"/>
</dbReference>
<accession>A0A3B0QWT6</accession>
<dbReference type="AlphaFoldDB" id="A0A3B0QWT6"/>
<sequence>MFEKKLDFARLKKCSDCGACYDVCPSCLHLKDYDPRVVIKDILEGTADKWIDSKMIWQCLECHHCVEICYQHYGFEDAMTAMRLLATLSGSHPPQLKRGWDMFVKTGKLGEPNMPARKRLGLPEPAASGKDEFVELFSAYSKATKAEAKGAE</sequence>
<dbReference type="InterPro" id="IPR009051">
    <property type="entry name" value="Helical_ferredxn"/>
</dbReference>
<gene>
    <name evidence="2" type="ORF">MNBD_DELTA01-204</name>
</gene>
<dbReference type="SUPFAM" id="SSF46548">
    <property type="entry name" value="alpha-helical ferredoxin"/>
    <property type="match status" value="1"/>
</dbReference>
<dbReference type="GO" id="GO:0051536">
    <property type="term" value="F:iron-sulfur cluster binding"/>
    <property type="evidence" value="ECO:0007669"/>
    <property type="project" value="InterPro"/>
</dbReference>
<organism evidence="2">
    <name type="scientific">hydrothermal vent metagenome</name>
    <dbReference type="NCBI Taxonomy" id="652676"/>
    <lineage>
        <taxon>unclassified sequences</taxon>
        <taxon>metagenomes</taxon>
        <taxon>ecological metagenomes</taxon>
    </lineage>
</organism>
<dbReference type="Pfam" id="PF13237">
    <property type="entry name" value="Fer4_10"/>
    <property type="match status" value="1"/>
</dbReference>
<dbReference type="Gene3D" id="1.10.1060.10">
    <property type="entry name" value="Alpha-helical ferredoxin"/>
    <property type="match status" value="1"/>
</dbReference>
<dbReference type="PANTHER" id="PTHR43255">
    <property type="entry name" value="IRON-SULFUR-BINDING OXIDOREDUCTASE FADF-RELATED-RELATED"/>
    <property type="match status" value="1"/>
</dbReference>
<feature type="domain" description="4Fe-4S ferredoxin-type" evidence="1">
    <location>
        <begin position="4"/>
        <end position="33"/>
    </location>
</feature>
<dbReference type="PROSITE" id="PS00198">
    <property type="entry name" value="4FE4S_FER_1"/>
    <property type="match status" value="1"/>
</dbReference>
<name>A0A3B0QWT6_9ZZZZ</name>
<evidence type="ECO:0000313" key="2">
    <source>
        <dbReference type="EMBL" id="VAV85880.1"/>
    </source>
</evidence>
<dbReference type="InterPro" id="IPR017896">
    <property type="entry name" value="4Fe4S_Fe-S-bd"/>
</dbReference>
<dbReference type="PROSITE" id="PS51379">
    <property type="entry name" value="4FE4S_FER_2"/>
    <property type="match status" value="1"/>
</dbReference>
<evidence type="ECO:0000259" key="1">
    <source>
        <dbReference type="PROSITE" id="PS51379"/>
    </source>
</evidence>
<dbReference type="PANTHER" id="PTHR43255:SF2">
    <property type="entry name" value="HETERODISULFIDE REDUCTASE RELATED PROTEIN"/>
    <property type="match status" value="1"/>
</dbReference>
<protein>
    <recommendedName>
        <fullName evidence="1">4Fe-4S ferredoxin-type domain-containing protein</fullName>
    </recommendedName>
</protein>
<dbReference type="EMBL" id="UOEA01000105">
    <property type="protein sequence ID" value="VAV85880.1"/>
    <property type="molecule type" value="Genomic_DNA"/>
</dbReference>
<dbReference type="GO" id="GO:0005886">
    <property type="term" value="C:plasma membrane"/>
    <property type="evidence" value="ECO:0007669"/>
    <property type="project" value="TreeGrafter"/>
</dbReference>
<proteinExistence type="predicted"/>
<dbReference type="InterPro" id="IPR017900">
    <property type="entry name" value="4Fe4S_Fe_S_CS"/>
</dbReference>